<feature type="transmembrane region" description="Helical" evidence="1">
    <location>
        <begin position="93"/>
        <end position="112"/>
    </location>
</feature>
<feature type="transmembrane region" description="Helical" evidence="1">
    <location>
        <begin position="236"/>
        <end position="256"/>
    </location>
</feature>
<organism evidence="2 3">
    <name type="scientific">Plastoroseomonas hellenica</name>
    <dbReference type="NCBI Taxonomy" id="2687306"/>
    <lineage>
        <taxon>Bacteria</taxon>
        <taxon>Pseudomonadati</taxon>
        <taxon>Pseudomonadota</taxon>
        <taxon>Alphaproteobacteria</taxon>
        <taxon>Acetobacterales</taxon>
        <taxon>Acetobacteraceae</taxon>
        <taxon>Plastoroseomonas</taxon>
    </lineage>
</organism>
<dbReference type="PIRSF" id="PIRSF038991">
    <property type="entry name" value="Protein_AbrB"/>
    <property type="match status" value="1"/>
</dbReference>
<dbReference type="InterPro" id="IPR007820">
    <property type="entry name" value="AbrB_fam"/>
</dbReference>
<evidence type="ECO:0000313" key="3">
    <source>
        <dbReference type="Proteomes" id="UP001196870"/>
    </source>
</evidence>
<keyword evidence="3" id="KW-1185">Reference proteome</keyword>
<name>A0ABS5F605_9PROT</name>
<comment type="caution">
    <text evidence="2">The sequence shown here is derived from an EMBL/GenBank/DDBJ whole genome shotgun (WGS) entry which is preliminary data.</text>
</comment>
<accession>A0ABS5F605</accession>
<keyword evidence="1" id="KW-1133">Transmembrane helix</keyword>
<dbReference type="PANTHER" id="PTHR38457:SF1">
    <property type="entry name" value="REGULATOR ABRB-RELATED"/>
    <property type="match status" value="1"/>
</dbReference>
<feature type="transmembrane region" description="Helical" evidence="1">
    <location>
        <begin position="124"/>
        <end position="144"/>
    </location>
</feature>
<evidence type="ECO:0000313" key="2">
    <source>
        <dbReference type="EMBL" id="MBR0667966.1"/>
    </source>
</evidence>
<protein>
    <submittedName>
        <fullName evidence="2">AbrB family transcriptional regulator</fullName>
    </submittedName>
</protein>
<evidence type="ECO:0000256" key="1">
    <source>
        <dbReference type="SAM" id="Phobius"/>
    </source>
</evidence>
<dbReference type="RefSeq" id="WP_211855742.1">
    <property type="nucleotide sequence ID" value="NZ_JAAGBB010000045.1"/>
</dbReference>
<dbReference type="PANTHER" id="PTHR38457">
    <property type="entry name" value="REGULATOR ABRB-RELATED"/>
    <property type="match status" value="1"/>
</dbReference>
<dbReference type="NCBIfam" id="TIGR03082">
    <property type="entry name" value="Gneg_AbrB_dup"/>
    <property type="match status" value="1"/>
</dbReference>
<dbReference type="Pfam" id="PF05145">
    <property type="entry name" value="AbrB"/>
    <property type="match status" value="1"/>
</dbReference>
<dbReference type="EMBL" id="JAAGBB010000045">
    <property type="protein sequence ID" value="MBR0667966.1"/>
    <property type="molecule type" value="Genomic_DNA"/>
</dbReference>
<dbReference type="InterPro" id="IPR017516">
    <property type="entry name" value="AbrB_dup"/>
</dbReference>
<keyword evidence="1" id="KW-0812">Transmembrane</keyword>
<proteinExistence type="predicted"/>
<feature type="transmembrane region" description="Helical" evidence="1">
    <location>
        <begin position="66"/>
        <end position="87"/>
    </location>
</feature>
<dbReference type="Proteomes" id="UP001196870">
    <property type="component" value="Unassembled WGS sequence"/>
</dbReference>
<feature type="transmembrane region" description="Helical" evidence="1">
    <location>
        <begin position="156"/>
        <end position="175"/>
    </location>
</feature>
<sequence>MRRNTGARVTLSSLLTSLGTLALATAGGYVAHLLRMPLAWMIGAMVATAALAWRHNASVPAFSRPAGLLVLGLALGQTFTAPVIAAVAGALPVILAAAVLSILAGLAVGPILQRLGGLDGRTAFFAGVPGGLMVMVVLAARAGVSIAPVTLSQTMRLVVVVLVFPPLLAALAGGTHDTSFQTVRPEVWWPGLLMLAAGGAALGFAGQRVGFANPWMFGPCLLAIGLSAADRLPSGVWMPLVDAAQVALGASIGVKLTRDFILGARRLAFASFISTIALSLLLIAVAVVLALISGLPIPAVILGMAPGGMPEMTVTAKALDMAVPLVLGFHLTRTLLCNVIVAPIWRIAERLGLGG</sequence>
<keyword evidence="1" id="KW-0472">Membrane</keyword>
<feature type="transmembrane region" description="Helical" evidence="1">
    <location>
        <begin position="187"/>
        <end position="206"/>
    </location>
</feature>
<feature type="transmembrane region" description="Helical" evidence="1">
    <location>
        <begin position="36"/>
        <end position="54"/>
    </location>
</feature>
<feature type="transmembrane region" description="Helical" evidence="1">
    <location>
        <begin position="268"/>
        <end position="301"/>
    </location>
</feature>
<gene>
    <name evidence="2" type="ORF">GXW71_26665</name>
</gene>
<reference evidence="3" key="1">
    <citation type="journal article" date="2021" name="Syst. Appl. Microbiol.">
        <title>Roseomonas hellenica sp. nov., isolated from roots of wild-growing Alkanna tinctoria.</title>
        <authorList>
            <person name="Rat A."/>
            <person name="Naranjo H.D."/>
            <person name="Lebbe L."/>
            <person name="Cnockaert M."/>
            <person name="Krigas N."/>
            <person name="Grigoriadou K."/>
            <person name="Maloupa E."/>
            <person name="Willems A."/>
        </authorList>
    </citation>
    <scope>NUCLEOTIDE SEQUENCE [LARGE SCALE GENOMIC DNA]</scope>
    <source>
        <strain evidence="3">LMG 31523</strain>
    </source>
</reference>